<evidence type="ECO:0000313" key="2">
    <source>
        <dbReference type="Proteomes" id="UP000675881"/>
    </source>
</evidence>
<dbReference type="AlphaFoldDB" id="A0A7R8CTD4"/>
<evidence type="ECO:0000313" key="1">
    <source>
        <dbReference type="EMBL" id="CAF2925739.1"/>
    </source>
</evidence>
<gene>
    <name evidence="1" type="ORF">LSAA_8892</name>
</gene>
<dbReference type="Proteomes" id="UP000675881">
    <property type="component" value="Chromosome 4"/>
</dbReference>
<dbReference type="EMBL" id="HG994583">
    <property type="protein sequence ID" value="CAF2925739.1"/>
    <property type="molecule type" value="Genomic_DNA"/>
</dbReference>
<protein>
    <submittedName>
        <fullName evidence="1">(salmon louse) hypothetical protein</fullName>
    </submittedName>
</protein>
<organism evidence="1 2">
    <name type="scientific">Lepeophtheirus salmonis</name>
    <name type="common">Salmon louse</name>
    <name type="synonym">Caligus salmonis</name>
    <dbReference type="NCBI Taxonomy" id="72036"/>
    <lineage>
        <taxon>Eukaryota</taxon>
        <taxon>Metazoa</taxon>
        <taxon>Ecdysozoa</taxon>
        <taxon>Arthropoda</taxon>
        <taxon>Crustacea</taxon>
        <taxon>Multicrustacea</taxon>
        <taxon>Hexanauplia</taxon>
        <taxon>Copepoda</taxon>
        <taxon>Siphonostomatoida</taxon>
        <taxon>Caligidae</taxon>
        <taxon>Lepeophtheirus</taxon>
    </lineage>
</organism>
<reference evidence="1" key="1">
    <citation type="submission" date="2021-02" db="EMBL/GenBank/DDBJ databases">
        <authorList>
            <person name="Bekaert M."/>
        </authorList>
    </citation>
    <scope>NUCLEOTIDE SEQUENCE</scope>
    <source>
        <strain evidence="1">IoA-00</strain>
    </source>
</reference>
<keyword evidence="2" id="KW-1185">Reference proteome</keyword>
<proteinExistence type="predicted"/>
<accession>A0A7R8CTD4</accession>
<sequence length="152" mass="17745">MFTKKCMVNLSLTIFVTLYLVVLQPVKGSQDTRYGMNQKLWADSPREESKLMEEKREAYPSDDFLLMRPLRSPKYPANLLMRSSRGIPSNLLMRSFKRQISEPLLLRSFRSPSELLMRSSRSLSPAIPSDLLMRSFKKRDSKYPSDLLMRSF</sequence>
<name>A0A7R8CTD4_LEPSM</name>